<dbReference type="SUPFAM" id="SSF52047">
    <property type="entry name" value="RNI-like"/>
    <property type="match status" value="1"/>
</dbReference>
<dbReference type="Gene3D" id="3.80.10.10">
    <property type="entry name" value="Ribonuclease Inhibitor"/>
    <property type="match status" value="1"/>
</dbReference>
<sequence>MVTSTWTAPLRRNGVRLLTPLPPDIYFLILDHFFYDPDFQSLADYKKLLIKLSLVCRFFHTLVVPKLFKEFALDGDDEFEAFGFEWVERAWEGDVRACDLLTHAKDLAVSNWRDDDNDEKWKYPSWREHFMKTFPRFSSLVQLHVLRTPLEHEFMEVIYKLPNLQILSIKECSFPPVTTLPQSRPDFRDRPLRLHEFQLAHVENFSHYIDDVANFVTTSALQVLKTSDRALIRKIMESGTNIPLQCLEVPIEIEDVALLSEFLTRCPTITDLWLEGGDLDNEQPSPPIYIDIPSSALPNLKVLHCPATLLGQLLPKRPIVTLNMVGNHDWMFANSYDGVDISALSENKAPQLEELVIPFAMYSEIQFHKIIPKIDTLVVCLPLVLSALPCRGILKALCIVHEQHPVVRHLKLHPFSGINLIWAFNLSFQHQLIIELLSISFPSATHISLNEGIEWRLVPETKEWKPVLLAPEIYRSLLGAGEETFWGMVNVKDFEMLFANLFEEEELTPELRDRLAGKTMIKTDAEAATNSQLLDLDEEFDEDSL</sequence>
<evidence type="ECO:0000313" key="2">
    <source>
        <dbReference type="Proteomes" id="UP001385951"/>
    </source>
</evidence>
<reference evidence="1 2" key="1">
    <citation type="submission" date="2022-09" db="EMBL/GenBank/DDBJ databases">
        <authorList>
            <person name="Palmer J.M."/>
        </authorList>
    </citation>
    <scope>NUCLEOTIDE SEQUENCE [LARGE SCALE GENOMIC DNA]</scope>
    <source>
        <strain evidence="1 2">DSM 7382</strain>
    </source>
</reference>
<dbReference type="EMBL" id="JASBNA010000019">
    <property type="protein sequence ID" value="KAK7685727.1"/>
    <property type="molecule type" value="Genomic_DNA"/>
</dbReference>
<keyword evidence="2" id="KW-1185">Reference proteome</keyword>
<evidence type="ECO:0000313" key="1">
    <source>
        <dbReference type="EMBL" id="KAK7685727.1"/>
    </source>
</evidence>
<dbReference type="AlphaFoldDB" id="A0AAW0G2K0"/>
<comment type="caution">
    <text evidence="1">The sequence shown here is derived from an EMBL/GenBank/DDBJ whole genome shotgun (WGS) entry which is preliminary data.</text>
</comment>
<dbReference type="InterPro" id="IPR032675">
    <property type="entry name" value="LRR_dom_sf"/>
</dbReference>
<accession>A0AAW0G2K0</accession>
<organism evidence="1 2">
    <name type="scientific">Cerrena zonata</name>
    <dbReference type="NCBI Taxonomy" id="2478898"/>
    <lineage>
        <taxon>Eukaryota</taxon>
        <taxon>Fungi</taxon>
        <taxon>Dikarya</taxon>
        <taxon>Basidiomycota</taxon>
        <taxon>Agaricomycotina</taxon>
        <taxon>Agaricomycetes</taxon>
        <taxon>Polyporales</taxon>
        <taxon>Cerrenaceae</taxon>
        <taxon>Cerrena</taxon>
    </lineage>
</organism>
<protein>
    <recommendedName>
        <fullName evidence="3">F-box domain-containing protein</fullName>
    </recommendedName>
</protein>
<name>A0AAW0G2K0_9APHY</name>
<dbReference type="Proteomes" id="UP001385951">
    <property type="component" value="Unassembled WGS sequence"/>
</dbReference>
<gene>
    <name evidence="1" type="ORF">QCA50_011072</name>
</gene>
<evidence type="ECO:0008006" key="3">
    <source>
        <dbReference type="Google" id="ProtNLM"/>
    </source>
</evidence>
<proteinExistence type="predicted"/>